<evidence type="ECO:0000313" key="3">
    <source>
        <dbReference type="EMBL" id="CAE4654405.1"/>
    </source>
</evidence>
<dbReference type="EMBL" id="HBNR01077899">
    <property type="protein sequence ID" value="CAE4654405.1"/>
    <property type="molecule type" value="Transcribed_RNA"/>
</dbReference>
<dbReference type="CDD" id="cd20071">
    <property type="entry name" value="SET_SMYD"/>
    <property type="match status" value="1"/>
</dbReference>
<proteinExistence type="predicted"/>
<dbReference type="PANTHER" id="PTHR47643:SF2">
    <property type="entry name" value="TPR DOMAIN PROTEIN (AFU_ORTHOLOGUE AFUA_5G12710)"/>
    <property type="match status" value="1"/>
</dbReference>
<accession>A0A7S4SV32</accession>
<sequence length="574" mass="62195">MAADGRGVEEAAAEAHLLALHGGAASPGLPARDFCHAAVRLAPVADRGRGLVLTAPVPAGALLLACRPLALAPRADLQQALVKRLQRCPEADYNRFLCLYEGGQSGERALPASADVEALRGQEKPDADLASPRKVDAKRVERVIRFNAIARDSLDEHGTAEEAEECGLWLLPSFLNHSCRPNAQLTFLGEWLVCRSAWDLQEGQELRVAYVSTFQPLHVRRPRLLDDFGFECCCERCVIEELLLLPDLARPMLQKLDTLVDGIDGMNLKETVEAFEKLVTTTAKLVQNGVKAARSRWQEHQALRDAATNLWGQAVVDKGVSEGGRLSNCLQRLLSGSFLPAFFGTAFAYRQLDDPSRSAEGYRNCLELLEEVCAGSAYHAHWAAERALQAHQHATRGGAGSDRAEVAKAAQYARHWNEVCHGREACDLLLRRHGWPEELLQAAPPRHTEPSPPKQAAPPRPPEPPPPKQAPAPAGDSGTTGPAAAAEAVPAEAWGCSVEEAAGALVVSLALPDGVELAEVDLDVAPEHLEAQCHKDSLLPPLRVLLPRKVDPSRAPPAKFKKRGRRVILELPLA</sequence>
<organism evidence="3">
    <name type="scientific">Alexandrium monilatum</name>
    <dbReference type="NCBI Taxonomy" id="311494"/>
    <lineage>
        <taxon>Eukaryota</taxon>
        <taxon>Sar</taxon>
        <taxon>Alveolata</taxon>
        <taxon>Dinophyceae</taxon>
        <taxon>Gonyaulacales</taxon>
        <taxon>Pyrocystaceae</taxon>
        <taxon>Alexandrium</taxon>
    </lineage>
</organism>
<dbReference type="SUPFAM" id="SSF82199">
    <property type="entry name" value="SET domain"/>
    <property type="match status" value="1"/>
</dbReference>
<evidence type="ECO:0000256" key="1">
    <source>
        <dbReference type="SAM" id="MobiDB-lite"/>
    </source>
</evidence>
<feature type="compositionally biased region" description="Pro residues" evidence="1">
    <location>
        <begin position="450"/>
        <end position="470"/>
    </location>
</feature>
<reference evidence="3" key="1">
    <citation type="submission" date="2021-01" db="EMBL/GenBank/DDBJ databases">
        <authorList>
            <person name="Corre E."/>
            <person name="Pelletier E."/>
            <person name="Niang G."/>
            <person name="Scheremetjew M."/>
            <person name="Finn R."/>
            <person name="Kale V."/>
            <person name="Holt S."/>
            <person name="Cochrane G."/>
            <person name="Meng A."/>
            <person name="Brown T."/>
            <person name="Cohen L."/>
        </authorList>
    </citation>
    <scope>NUCLEOTIDE SEQUENCE</scope>
    <source>
        <strain evidence="3">CCMP3105</strain>
    </source>
</reference>
<dbReference type="PROSITE" id="PS50280">
    <property type="entry name" value="SET"/>
    <property type="match status" value="1"/>
</dbReference>
<dbReference type="InterPro" id="IPR001214">
    <property type="entry name" value="SET_dom"/>
</dbReference>
<dbReference type="InterPro" id="IPR053209">
    <property type="entry name" value="Gramillin-biosynth_MTr"/>
</dbReference>
<dbReference type="Pfam" id="PF00856">
    <property type="entry name" value="SET"/>
    <property type="match status" value="1"/>
</dbReference>
<dbReference type="PANTHER" id="PTHR47643">
    <property type="entry name" value="TPR DOMAIN PROTEIN (AFU_ORTHOLOGUE AFUA_5G12710)"/>
    <property type="match status" value="1"/>
</dbReference>
<dbReference type="Gene3D" id="2.170.270.10">
    <property type="entry name" value="SET domain"/>
    <property type="match status" value="1"/>
</dbReference>
<feature type="region of interest" description="Disordered" evidence="1">
    <location>
        <begin position="441"/>
        <end position="486"/>
    </location>
</feature>
<feature type="domain" description="SET" evidence="2">
    <location>
        <begin position="37"/>
        <end position="211"/>
    </location>
</feature>
<gene>
    <name evidence="3" type="ORF">AMON00008_LOCUS55463</name>
</gene>
<protein>
    <recommendedName>
        <fullName evidence="2">SET domain-containing protein</fullName>
    </recommendedName>
</protein>
<evidence type="ECO:0000259" key="2">
    <source>
        <dbReference type="PROSITE" id="PS50280"/>
    </source>
</evidence>
<dbReference type="AlphaFoldDB" id="A0A7S4SV32"/>
<name>A0A7S4SV32_9DINO</name>
<dbReference type="InterPro" id="IPR046341">
    <property type="entry name" value="SET_dom_sf"/>
</dbReference>